<dbReference type="Pfam" id="PF13558">
    <property type="entry name" value="SbcC_Walker_B"/>
    <property type="match status" value="1"/>
</dbReference>
<dbReference type="RefSeq" id="WP_159823218.1">
    <property type="nucleotide sequence ID" value="NZ_CABWNB010000004.1"/>
</dbReference>
<dbReference type="GO" id="GO:0006302">
    <property type="term" value="P:double-strand break repair"/>
    <property type="evidence" value="ECO:0007669"/>
    <property type="project" value="InterPro"/>
</dbReference>
<dbReference type="EMBL" id="JACHHI010000005">
    <property type="protein sequence ID" value="MBB6478058.1"/>
    <property type="molecule type" value="Genomic_DNA"/>
</dbReference>
<dbReference type="OrthoDB" id="9795626at2"/>
<sequence>MRPLRLMMQAFGPYVAAQTIDFTRLGERQFFLVHGPTGAGKTTIFDAICFALYGKTSSERDARNMRSAYAPTSLPTRVELDFALGDTCYRVVREPAQRLSKQRGTGTTERPAKVEFVKIAGDGKELESMGDRNVQGKILDLICFDVDQFRQVVLLPQGNFRQLLLASSAEREQILAKLFATEIAARVASLLKERAQALASSFEEAKRDRERDLGAENVTTEEELQSAIQITQAEWNEAKDAELVLAKARQEAQQSAQAAQTWQDLKSKEKIALAVQKKLADESEMMQEKAAELERWQKATTMADSMQALTDEQTKGSRYRQQQSEWEPELKQLQEETLYWAKEEEFLDAERSAQSEYKLEQERLTRVIGWFDEVAQLTRQEEENQKKHAAAEERQKAAQAEAERFAKAITDLSEQGNALRELAEKEPIWEEKLASHKRRQKEYQAYRKRQQDHDAVRGDIETLKNTLALQQTALQNVVKKREHLADLREKNWAAWLGAELTAGTPCPVCGSLHHPQPAVTDEEMPDEATWQDAQEEEKLAQEKLAATQQLLSQLTERESLLAQELNAADALLASLTDTQLIEQETELQTKHQEAMSAQAEFERVKVQLTAQQEQEKKANETLQKINEELAKIESAGTVVTTKLEEAQRQIPPQFTNAESVKAQVVQLREKIENYERREKAFSSKAKEVQKKEQDLRQEYEKVTRLLEECRHNYKTKRDGLLERAKASGFTDMTLLAEAIAQGPSITERRQEIQKYQADCIANKTRLEEIKKELDGMAAPDLAKVMAAVSQAEKEHKEAVERMTMFGIKVKRLAAAAQKMKEYAQIFAKLDQEQAVVGRLSELANGSSVTGEQGRLSFQRYVLQTLLDDVIMAANVRLEKMSHRRYQLVRAQAATDQRRAAGLDLEVNDFWTGDRRPANTLSGGETFQASLALALGLADTAQAYAGGLRLDTVFVDEGFGTLDADALNEAIRILTDLREGGRLVGIISHVEELRQRIDTRLEIEKTETGSRAHWVLG</sequence>
<dbReference type="AlphaFoldDB" id="A0A841R5K0"/>
<evidence type="ECO:0000313" key="6">
    <source>
        <dbReference type="Proteomes" id="UP000591941"/>
    </source>
</evidence>
<dbReference type="Proteomes" id="UP000591941">
    <property type="component" value="Unassembled WGS sequence"/>
</dbReference>
<feature type="coiled-coil region" evidence="4">
    <location>
        <begin position="537"/>
        <end position="712"/>
    </location>
</feature>
<dbReference type="GO" id="GO:0004527">
    <property type="term" value="F:exonuclease activity"/>
    <property type="evidence" value="ECO:0007669"/>
    <property type="project" value="UniProtKB-KW"/>
</dbReference>
<organism evidence="5 6">
    <name type="scientific">Negativicoccus succinicivorans</name>
    <dbReference type="NCBI Taxonomy" id="620903"/>
    <lineage>
        <taxon>Bacteria</taxon>
        <taxon>Bacillati</taxon>
        <taxon>Bacillota</taxon>
        <taxon>Negativicutes</taxon>
        <taxon>Veillonellales</taxon>
        <taxon>Veillonellaceae</taxon>
        <taxon>Negativicoccus</taxon>
    </lineage>
</organism>
<evidence type="ECO:0000256" key="2">
    <source>
        <dbReference type="ARBA" id="ARBA00011322"/>
    </source>
</evidence>
<dbReference type="GO" id="GO:0016887">
    <property type="term" value="F:ATP hydrolysis activity"/>
    <property type="evidence" value="ECO:0007669"/>
    <property type="project" value="InterPro"/>
</dbReference>
<gene>
    <name evidence="5" type="ORF">HNR45_001119</name>
</gene>
<evidence type="ECO:0000256" key="3">
    <source>
        <dbReference type="ARBA" id="ARBA00013368"/>
    </source>
</evidence>
<proteinExistence type="inferred from homology"/>
<dbReference type="PANTHER" id="PTHR32114:SF2">
    <property type="entry name" value="ABC TRANSPORTER ABCH.3"/>
    <property type="match status" value="1"/>
</dbReference>
<dbReference type="SUPFAM" id="SSF52540">
    <property type="entry name" value="P-loop containing nucleoside triphosphate hydrolases"/>
    <property type="match status" value="1"/>
</dbReference>
<feature type="coiled-coil region" evidence="4">
    <location>
        <begin position="238"/>
        <end position="299"/>
    </location>
</feature>
<dbReference type="GeneID" id="93486379"/>
<keyword evidence="5" id="KW-0378">Hydrolase</keyword>
<dbReference type="Gene3D" id="3.40.50.300">
    <property type="entry name" value="P-loop containing nucleotide triphosphate hydrolases"/>
    <property type="match status" value="2"/>
</dbReference>
<keyword evidence="6" id="KW-1185">Reference proteome</keyword>
<name>A0A841R5K0_9FIRM</name>
<protein>
    <recommendedName>
        <fullName evidence="3">Nuclease SbcCD subunit C</fullName>
    </recommendedName>
</protein>
<feature type="coiled-coil region" evidence="4">
    <location>
        <begin position="752"/>
        <end position="832"/>
    </location>
</feature>
<evidence type="ECO:0000313" key="5">
    <source>
        <dbReference type="EMBL" id="MBB6478058.1"/>
    </source>
</evidence>
<evidence type="ECO:0000256" key="4">
    <source>
        <dbReference type="SAM" id="Coils"/>
    </source>
</evidence>
<comment type="caution">
    <text evidence="5">The sequence shown here is derived from an EMBL/GenBank/DDBJ whole genome shotgun (WGS) entry which is preliminary data.</text>
</comment>
<comment type="similarity">
    <text evidence="1">Belongs to the SMC family. SbcC subfamily.</text>
</comment>
<dbReference type="PANTHER" id="PTHR32114">
    <property type="entry name" value="ABC TRANSPORTER ABCH.3"/>
    <property type="match status" value="1"/>
</dbReference>
<comment type="subunit">
    <text evidence="2">Heterodimer of SbcC and SbcD.</text>
</comment>
<evidence type="ECO:0000256" key="1">
    <source>
        <dbReference type="ARBA" id="ARBA00006930"/>
    </source>
</evidence>
<keyword evidence="4" id="KW-0175">Coiled coil</keyword>
<keyword evidence="5" id="KW-0540">Nuclease</keyword>
<accession>A0A841R5K0</accession>
<dbReference type="InterPro" id="IPR027417">
    <property type="entry name" value="P-loop_NTPase"/>
</dbReference>
<keyword evidence="5" id="KW-0269">Exonuclease</keyword>
<feature type="coiled-coil region" evidence="4">
    <location>
        <begin position="374"/>
        <end position="415"/>
    </location>
</feature>
<reference evidence="5 6" key="1">
    <citation type="submission" date="2020-08" db="EMBL/GenBank/DDBJ databases">
        <title>Genomic Encyclopedia of Type Strains, Phase IV (KMG-IV): sequencing the most valuable type-strain genomes for metagenomic binning, comparative biology and taxonomic classification.</title>
        <authorList>
            <person name="Goeker M."/>
        </authorList>
    </citation>
    <scope>NUCLEOTIDE SEQUENCE [LARGE SCALE GENOMIC DNA]</scope>
    <source>
        <strain evidence="5 6">DSM 21255</strain>
    </source>
</reference>